<reference evidence="3" key="1">
    <citation type="submission" date="2017-11" db="EMBL/GenBank/DDBJ databases">
        <authorList>
            <person name="Lima N.C."/>
            <person name="Parody-Merino A.M."/>
            <person name="Battley P.F."/>
            <person name="Fidler A.E."/>
            <person name="Prosdocimi F."/>
        </authorList>
    </citation>
    <scope>NUCLEOTIDE SEQUENCE [LARGE SCALE GENOMIC DNA]</scope>
</reference>
<dbReference type="OrthoDB" id="432645at2759"/>
<accession>A0A2I0TUE0</accession>
<organism evidence="2 3">
    <name type="scientific">Limosa lapponica baueri</name>
    <dbReference type="NCBI Taxonomy" id="1758121"/>
    <lineage>
        <taxon>Eukaryota</taxon>
        <taxon>Metazoa</taxon>
        <taxon>Chordata</taxon>
        <taxon>Craniata</taxon>
        <taxon>Vertebrata</taxon>
        <taxon>Euteleostomi</taxon>
        <taxon>Archelosauria</taxon>
        <taxon>Archosauria</taxon>
        <taxon>Dinosauria</taxon>
        <taxon>Saurischia</taxon>
        <taxon>Theropoda</taxon>
        <taxon>Coelurosauria</taxon>
        <taxon>Aves</taxon>
        <taxon>Neognathae</taxon>
        <taxon>Neoaves</taxon>
        <taxon>Charadriiformes</taxon>
        <taxon>Scolopacidae</taxon>
        <taxon>Limosa</taxon>
    </lineage>
</organism>
<evidence type="ECO:0000256" key="1">
    <source>
        <dbReference type="SAM" id="MobiDB-lite"/>
    </source>
</evidence>
<proteinExistence type="predicted"/>
<feature type="region of interest" description="Disordered" evidence="1">
    <location>
        <begin position="1"/>
        <end position="52"/>
    </location>
</feature>
<evidence type="ECO:0000313" key="3">
    <source>
        <dbReference type="Proteomes" id="UP000233556"/>
    </source>
</evidence>
<dbReference type="EMBL" id="KZ507151">
    <property type="protein sequence ID" value="PKU37434.1"/>
    <property type="molecule type" value="Genomic_DNA"/>
</dbReference>
<feature type="compositionally biased region" description="Polar residues" evidence="1">
    <location>
        <begin position="19"/>
        <end position="32"/>
    </location>
</feature>
<gene>
    <name evidence="2" type="ORF">llap_12261</name>
</gene>
<dbReference type="AlphaFoldDB" id="A0A2I0TUE0"/>
<keyword evidence="2" id="KW-0687">Ribonucleoprotein</keyword>
<protein>
    <submittedName>
        <fullName evidence="2">39s ribosomal protein mitochondrial</fullName>
    </submittedName>
</protein>
<sequence length="101" mass="11731">MRRTYLSLGGGPRVLKATASPQNGCFSSSGYRVSSDGKPEKFQPPPKPVIIDKQKQREERRFLSPEFIPPRGRTDPLKFYIERKDMIQRRRVFNIPEFYVG</sequence>
<name>A0A2I0TUE0_LIMLA</name>
<dbReference type="Proteomes" id="UP000233556">
    <property type="component" value="Unassembled WGS sequence"/>
</dbReference>
<dbReference type="GO" id="GO:0005840">
    <property type="term" value="C:ribosome"/>
    <property type="evidence" value="ECO:0007669"/>
    <property type="project" value="UniProtKB-KW"/>
</dbReference>
<evidence type="ECO:0000313" key="2">
    <source>
        <dbReference type="EMBL" id="PKU37434.1"/>
    </source>
</evidence>
<keyword evidence="3" id="KW-1185">Reference proteome</keyword>
<reference evidence="3" key="2">
    <citation type="submission" date="2017-12" db="EMBL/GenBank/DDBJ databases">
        <title>Genome sequence of the Bar-tailed Godwit (Limosa lapponica baueri).</title>
        <authorList>
            <person name="Lima N.C.B."/>
            <person name="Parody-Merino A.M."/>
            <person name="Battley P.F."/>
            <person name="Fidler A.E."/>
            <person name="Prosdocimi F."/>
        </authorList>
    </citation>
    <scope>NUCLEOTIDE SEQUENCE [LARGE SCALE GENOMIC DNA]</scope>
</reference>
<keyword evidence="2" id="KW-0689">Ribosomal protein</keyword>